<evidence type="ECO:0000313" key="3">
    <source>
        <dbReference type="Proteomes" id="UP000019373"/>
    </source>
</evidence>
<dbReference type="GeneID" id="19241819"/>
<proteinExistence type="predicted"/>
<accession>U1HH13</accession>
<evidence type="ECO:0000256" key="1">
    <source>
        <dbReference type="SAM" id="MobiDB-lite"/>
    </source>
</evidence>
<protein>
    <submittedName>
        <fullName evidence="2">Uncharacterized protein</fullName>
    </submittedName>
</protein>
<feature type="compositionally biased region" description="Pro residues" evidence="1">
    <location>
        <begin position="49"/>
        <end position="61"/>
    </location>
</feature>
<dbReference type="EMBL" id="KE721541">
    <property type="protein sequence ID" value="ERF68119.1"/>
    <property type="molecule type" value="Genomic_DNA"/>
</dbReference>
<dbReference type="HOGENOM" id="CLU_1722365_0_0_1"/>
<evidence type="ECO:0000313" key="2">
    <source>
        <dbReference type="EMBL" id="ERF68119.1"/>
    </source>
</evidence>
<sequence length="152" mass="15273">MHMWPLPPEPEKPKTPPPPPAPPEGEIVNLDELLGPGKKVKGKGAKKSIPPPAPPPPPPVPSLDAVNPTAPLDAPAPAPAPGGKEVDKASKKAGPAKNGPKKVVPASSFSAWMMGGKAAKPPAKALKETKKPDGAAGSQNGAPANEGSCIVM</sequence>
<name>U1HH13_ENDPU</name>
<dbReference type="Proteomes" id="UP000019373">
    <property type="component" value="Unassembled WGS sequence"/>
</dbReference>
<reference evidence="3" key="1">
    <citation type="journal article" date="2014" name="BMC Genomics">
        <title>Genome characteristics reveal the impact of lichenization on lichen-forming fungus Endocarpon pusillum Hedwig (Verrucariales, Ascomycota).</title>
        <authorList>
            <person name="Wang Y.-Y."/>
            <person name="Liu B."/>
            <person name="Zhang X.-Y."/>
            <person name="Zhou Q.-M."/>
            <person name="Zhang T."/>
            <person name="Li H."/>
            <person name="Yu Y.-F."/>
            <person name="Zhang X.-L."/>
            <person name="Hao X.-Y."/>
            <person name="Wang M."/>
            <person name="Wang L."/>
            <person name="Wei J.-C."/>
        </authorList>
    </citation>
    <scope>NUCLEOTIDE SEQUENCE [LARGE SCALE GENOMIC DNA]</scope>
    <source>
        <strain evidence="3">Z07020 / HMAS-L-300199</strain>
    </source>
</reference>
<dbReference type="AlphaFoldDB" id="U1HH13"/>
<gene>
    <name evidence="2" type="ORF">EPUS_06930</name>
</gene>
<feature type="compositionally biased region" description="Low complexity" evidence="1">
    <location>
        <begin position="92"/>
        <end position="102"/>
    </location>
</feature>
<keyword evidence="3" id="KW-1185">Reference proteome</keyword>
<feature type="region of interest" description="Disordered" evidence="1">
    <location>
        <begin position="1"/>
        <end position="152"/>
    </location>
</feature>
<dbReference type="RefSeq" id="XP_007806257.1">
    <property type="nucleotide sequence ID" value="XM_007808066.1"/>
</dbReference>
<organism evidence="2 3">
    <name type="scientific">Endocarpon pusillum (strain Z07020 / HMAS-L-300199)</name>
    <name type="common">Lichen-forming fungus</name>
    <dbReference type="NCBI Taxonomy" id="1263415"/>
    <lineage>
        <taxon>Eukaryota</taxon>
        <taxon>Fungi</taxon>
        <taxon>Dikarya</taxon>
        <taxon>Ascomycota</taxon>
        <taxon>Pezizomycotina</taxon>
        <taxon>Eurotiomycetes</taxon>
        <taxon>Chaetothyriomycetidae</taxon>
        <taxon>Verrucariales</taxon>
        <taxon>Verrucariaceae</taxon>
        <taxon>Endocarpon</taxon>
    </lineage>
</organism>